<sequence length="406" mass="46305">MSEYINNREMRQNAIKEIIKKLHEGKSVEEVKQLFEEAFQGVSASEISAAEAALIADGLPVEEVQKLCDVHASVFKGSIEEIHQPDDPALIPGHPLNVLVKENKKIAHIIENGIRPYLVLTKENVKEEFSKLKEGVNQLKDLSVHYRKKENLLFPYMEKYGITAPPKVMWGVDDEIRNQVKETVDVLDQNVKINESLVQKIENLLDKITEMIFKEENIMVPMLLEQLTQEEWKTIADESGEIGFMIDHVPQWNPAAADKGKDKTEIKEAGEAGLIKLPSGEFKLEELTSMLNTLPFDITFVNKDDEVKYFSEGKERAFPRTKAIIGRNVSNCHPPASVHIVETIVEDFKTGRKDQEDFWIKMAGKYILIRYYAVRSREGEYLGVLEVTQDTKPIQEITGEKRLISE</sequence>
<comment type="caution">
    <text evidence="3">The sequence shown here is derived from an EMBL/GenBank/DDBJ whole genome shotgun (WGS) entry which is preliminary data.</text>
</comment>
<dbReference type="Pfam" id="PF04282">
    <property type="entry name" value="DUF438"/>
    <property type="match status" value="1"/>
</dbReference>
<evidence type="ECO:0008006" key="5">
    <source>
        <dbReference type="Google" id="ProtNLM"/>
    </source>
</evidence>
<dbReference type="PANTHER" id="PTHR39966:SF3">
    <property type="entry name" value="DUF438 DOMAIN-CONTAINING PROTEIN"/>
    <property type="match status" value="1"/>
</dbReference>
<dbReference type="InterPro" id="IPR012312">
    <property type="entry name" value="Hemerythrin-like"/>
</dbReference>
<dbReference type="Pfam" id="PF13596">
    <property type="entry name" value="PAS_10"/>
    <property type="match status" value="1"/>
</dbReference>
<evidence type="ECO:0000313" key="3">
    <source>
        <dbReference type="EMBL" id="PJJ27354.1"/>
    </source>
</evidence>
<evidence type="ECO:0000259" key="1">
    <source>
        <dbReference type="Pfam" id="PF01814"/>
    </source>
</evidence>
<evidence type="ECO:0000313" key="4">
    <source>
        <dbReference type="Proteomes" id="UP000231092"/>
    </source>
</evidence>
<feature type="domain" description="Hemerythrin-like" evidence="1">
    <location>
        <begin position="94"/>
        <end position="223"/>
    </location>
</feature>
<dbReference type="InterPro" id="IPR007380">
    <property type="entry name" value="DUF438"/>
</dbReference>
<feature type="domain" description="DUF438" evidence="2">
    <location>
        <begin position="15"/>
        <end position="81"/>
    </location>
</feature>
<organism evidence="3 4">
    <name type="scientific">[Clostridium] celerecrescens 18A</name>
    <dbReference type="NCBI Taxonomy" id="1286362"/>
    <lineage>
        <taxon>Bacteria</taxon>
        <taxon>Bacillati</taxon>
        <taxon>Bacillota</taxon>
        <taxon>Clostridia</taxon>
        <taxon>Lachnospirales</taxon>
        <taxon>Lachnospiraceae</taxon>
        <taxon>Lacrimispora</taxon>
    </lineage>
</organism>
<dbReference type="Pfam" id="PF01814">
    <property type="entry name" value="Hemerythrin"/>
    <property type="match status" value="1"/>
</dbReference>
<dbReference type="InterPro" id="IPR035965">
    <property type="entry name" value="PAS-like_dom_sf"/>
</dbReference>
<protein>
    <recommendedName>
        <fullName evidence="5">PAC domain-containing protein</fullName>
    </recommendedName>
</protein>
<reference evidence="3 4" key="1">
    <citation type="submission" date="2017-11" db="EMBL/GenBank/DDBJ databases">
        <title>Understudied soil microbes with underappreciated capabilities: Untangling the Clostridium saccharolyticum group.</title>
        <authorList>
            <person name="Leschine S."/>
        </authorList>
    </citation>
    <scope>NUCLEOTIDE SEQUENCE [LARGE SCALE GENOMIC DNA]</scope>
    <source>
        <strain evidence="3 4">18A</strain>
    </source>
</reference>
<dbReference type="GO" id="GO:0005886">
    <property type="term" value="C:plasma membrane"/>
    <property type="evidence" value="ECO:0007669"/>
    <property type="project" value="TreeGrafter"/>
</dbReference>
<dbReference type="SUPFAM" id="SSF55785">
    <property type="entry name" value="PYP-like sensor domain (PAS domain)"/>
    <property type="match status" value="1"/>
</dbReference>
<dbReference type="PANTHER" id="PTHR39966">
    <property type="entry name" value="BLL2471 PROTEIN-RELATED"/>
    <property type="match status" value="1"/>
</dbReference>
<dbReference type="Gene3D" id="1.20.120.520">
    <property type="entry name" value="nmb1532 protein domain like"/>
    <property type="match status" value="1"/>
</dbReference>
<gene>
    <name evidence="3" type="ORF">H171_0819</name>
</gene>
<dbReference type="OrthoDB" id="9769774at2"/>
<dbReference type="RefSeq" id="WP_100304006.1">
    <property type="nucleotide sequence ID" value="NZ_PGET01000001.1"/>
</dbReference>
<proteinExistence type="predicted"/>
<dbReference type="AlphaFoldDB" id="A0A2M8Z1M7"/>
<evidence type="ECO:0000259" key="2">
    <source>
        <dbReference type="Pfam" id="PF04282"/>
    </source>
</evidence>
<accession>A0A2M8Z1M7</accession>
<dbReference type="EMBL" id="PGET01000001">
    <property type="protein sequence ID" value="PJJ27354.1"/>
    <property type="molecule type" value="Genomic_DNA"/>
</dbReference>
<dbReference type="Proteomes" id="UP000231092">
    <property type="component" value="Unassembled WGS sequence"/>
</dbReference>
<name>A0A2M8Z1M7_9FIRM</name>